<gene>
    <name evidence="2" type="ORF">Barrevirus11_5</name>
</gene>
<proteinExistence type="predicted"/>
<evidence type="ECO:0000256" key="1">
    <source>
        <dbReference type="SAM" id="MobiDB-lite"/>
    </source>
</evidence>
<feature type="region of interest" description="Disordered" evidence="1">
    <location>
        <begin position="1"/>
        <end position="60"/>
    </location>
</feature>
<dbReference type="EMBL" id="MK072008">
    <property type="protein sequence ID" value="AYV77075.1"/>
    <property type="molecule type" value="Genomic_DNA"/>
</dbReference>
<feature type="compositionally biased region" description="Acidic residues" evidence="1">
    <location>
        <begin position="203"/>
        <end position="220"/>
    </location>
</feature>
<feature type="compositionally biased region" description="Basic and acidic residues" evidence="1">
    <location>
        <begin position="41"/>
        <end position="53"/>
    </location>
</feature>
<accession>A0A3G4ZQB5</accession>
<protein>
    <submittedName>
        <fullName evidence="2">Uncharacterized protein</fullName>
    </submittedName>
</protein>
<evidence type="ECO:0000313" key="2">
    <source>
        <dbReference type="EMBL" id="AYV77075.1"/>
    </source>
</evidence>
<feature type="compositionally biased region" description="Low complexity" evidence="1">
    <location>
        <begin position="27"/>
        <end position="40"/>
    </location>
</feature>
<name>A0A3G4ZQB5_9VIRU</name>
<sequence length="331" mass="37647">MSDLANPTMNIFDCINPSPSPQKAEVSSSFLSTSSESNEVPPKKKEKEKRLREEQEEGEVIQVEVDEEEEEKVKEDPSFSIYCNEKPFDKTPKQVFDAISVGTVIIPTNKIVSNDEPFYIMLDSSRRYRRAIRFIINLKFDFIPGQFEITAAQILKVSLTRSIYCLTVERVGDKGHLKIINKQVLNHSKKNKVASKNSKGKEEEEEEEEKEEDEEAEDRDEEKIIGDMDVVPVISNRQNVGIAPIVTNPDPLIPTIPQNAEELHQVRITDSKQAFIDSVKKFCEDPSIIKEAEQRALTNPEVIAKIHELARRRAVAELTQRMIVAILKKLG</sequence>
<feature type="region of interest" description="Disordered" evidence="1">
    <location>
        <begin position="190"/>
        <end position="222"/>
    </location>
</feature>
<reference evidence="2" key="1">
    <citation type="submission" date="2018-10" db="EMBL/GenBank/DDBJ databases">
        <title>Hidden diversity of soil giant viruses.</title>
        <authorList>
            <person name="Schulz F."/>
            <person name="Alteio L."/>
            <person name="Goudeau D."/>
            <person name="Ryan E.M."/>
            <person name="Malmstrom R.R."/>
            <person name="Blanchard J."/>
            <person name="Woyke T."/>
        </authorList>
    </citation>
    <scope>NUCLEOTIDE SEQUENCE</scope>
    <source>
        <strain evidence="2">BAV1</strain>
    </source>
</reference>
<organism evidence="2">
    <name type="scientific">Barrevirus sp</name>
    <dbReference type="NCBI Taxonomy" id="2487763"/>
    <lineage>
        <taxon>Viruses</taxon>
        <taxon>Varidnaviria</taxon>
        <taxon>Bamfordvirae</taxon>
        <taxon>Nucleocytoviricota</taxon>
        <taxon>Megaviricetes</taxon>
        <taxon>Imitervirales</taxon>
        <taxon>Mimiviridae</taxon>
        <taxon>Klosneuvirinae</taxon>
    </lineage>
</organism>